<dbReference type="EMBL" id="SUMF01000018">
    <property type="protein sequence ID" value="TJZ70715.1"/>
    <property type="molecule type" value="Genomic_DNA"/>
</dbReference>
<dbReference type="Proteomes" id="UP000310016">
    <property type="component" value="Unassembled WGS sequence"/>
</dbReference>
<evidence type="ECO:0000256" key="1">
    <source>
        <dbReference type="SAM" id="Phobius"/>
    </source>
</evidence>
<dbReference type="AlphaFoldDB" id="A0A4U0PR27"/>
<dbReference type="OrthoDB" id="8657357at2"/>
<keyword evidence="1" id="KW-0472">Membrane</keyword>
<organism evidence="2 3">
    <name type="scientific">Chitiniphilus eburneus</name>
    <dbReference type="NCBI Taxonomy" id="2571148"/>
    <lineage>
        <taxon>Bacteria</taxon>
        <taxon>Pseudomonadati</taxon>
        <taxon>Pseudomonadota</taxon>
        <taxon>Betaproteobacteria</taxon>
        <taxon>Neisseriales</taxon>
        <taxon>Chitinibacteraceae</taxon>
        <taxon>Chitiniphilus</taxon>
    </lineage>
</organism>
<reference evidence="2 3" key="1">
    <citation type="submission" date="2019-04" db="EMBL/GenBank/DDBJ databases">
        <title>Chitiniphilus eburnea sp. nov., a novel chitinolytic bacterium isolated from aquaculture sludge.</title>
        <authorList>
            <person name="Sheng M."/>
        </authorList>
    </citation>
    <scope>NUCLEOTIDE SEQUENCE [LARGE SCALE GENOMIC DNA]</scope>
    <source>
        <strain evidence="2 3">HX-2-15</strain>
    </source>
</reference>
<evidence type="ECO:0000313" key="3">
    <source>
        <dbReference type="Proteomes" id="UP000310016"/>
    </source>
</evidence>
<name>A0A4U0PR27_9NEIS</name>
<dbReference type="InterPro" id="IPR021344">
    <property type="entry name" value="DUF2970"/>
</dbReference>
<feature type="transmembrane region" description="Helical" evidence="1">
    <location>
        <begin position="30"/>
        <end position="56"/>
    </location>
</feature>
<protein>
    <submittedName>
        <fullName evidence="2">DUF2970 domain-containing protein</fullName>
    </submittedName>
</protein>
<keyword evidence="1" id="KW-0812">Transmembrane</keyword>
<comment type="caution">
    <text evidence="2">The sequence shown here is derived from an EMBL/GenBank/DDBJ whole genome shotgun (WGS) entry which is preliminary data.</text>
</comment>
<evidence type="ECO:0000313" key="2">
    <source>
        <dbReference type="EMBL" id="TJZ70715.1"/>
    </source>
</evidence>
<accession>A0A4U0PR27</accession>
<keyword evidence="3" id="KW-1185">Reference proteome</keyword>
<keyword evidence="1" id="KW-1133">Transmembrane helix</keyword>
<proteinExistence type="predicted"/>
<gene>
    <name evidence="2" type="ORF">FAZ21_14085</name>
</gene>
<dbReference type="RefSeq" id="WP_136774081.1">
    <property type="nucleotide sequence ID" value="NZ_CP156074.1"/>
</dbReference>
<sequence>MSMFSTVKAVLSGFVGIRSSKETERANLKPGQVIVTGLVLALLIALGIFTLVRLLVSSQG</sequence>
<dbReference type="Pfam" id="PF11174">
    <property type="entry name" value="DUF2970"/>
    <property type="match status" value="1"/>
</dbReference>